<feature type="transmembrane region" description="Helical" evidence="2">
    <location>
        <begin position="42"/>
        <end position="60"/>
    </location>
</feature>
<sequence length="182" mass="18890">MADIMHGPRGDPVDRVEQPSQWINDRGYAAGNNDRRGLMRRIATTLMLAVSLLLTLAPAATATAAADAGLTVTARWALLSDAPATAVLVGQYTCGPFPGGVPDRGVIDLSLNQQVNGATRRGIGYLTPTVCDGTPQWYAAGVSTVDGTAFRRASATWSASGYVEGGGGLQHGSVPPTAIQIR</sequence>
<dbReference type="AlphaFoldDB" id="A0A6V8KHZ7"/>
<evidence type="ECO:0000313" key="3">
    <source>
        <dbReference type="EMBL" id="GFJ81337.1"/>
    </source>
</evidence>
<keyword evidence="2" id="KW-0812">Transmembrane</keyword>
<name>A0A6V8KHZ7_9ACTN</name>
<feature type="compositionally biased region" description="Basic and acidic residues" evidence="1">
    <location>
        <begin position="1"/>
        <end position="17"/>
    </location>
</feature>
<keyword evidence="2" id="KW-0472">Membrane</keyword>
<protein>
    <submittedName>
        <fullName evidence="3">Uncharacterized protein</fullName>
    </submittedName>
</protein>
<reference evidence="3 4" key="1">
    <citation type="submission" date="2020-03" db="EMBL/GenBank/DDBJ databases">
        <title>Whole genome shotgun sequence of Phytohabitans houttuyneae NBRC 108639.</title>
        <authorList>
            <person name="Komaki H."/>
            <person name="Tamura T."/>
        </authorList>
    </citation>
    <scope>NUCLEOTIDE SEQUENCE [LARGE SCALE GENOMIC DNA]</scope>
    <source>
        <strain evidence="3 4">NBRC 108639</strain>
    </source>
</reference>
<dbReference type="Proteomes" id="UP000482800">
    <property type="component" value="Unassembled WGS sequence"/>
</dbReference>
<evidence type="ECO:0000256" key="1">
    <source>
        <dbReference type="SAM" id="MobiDB-lite"/>
    </source>
</evidence>
<organism evidence="3 4">
    <name type="scientific">Phytohabitans houttuyneae</name>
    <dbReference type="NCBI Taxonomy" id="1076126"/>
    <lineage>
        <taxon>Bacteria</taxon>
        <taxon>Bacillati</taxon>
        <taxon>Actinomycetota</taxon>
        <taxon>Actinomycetes</taxon>
        <taxon>Micromonosporales</taxon>
        <taxon>Micromonosporaceae</taxon>
    </lineage>
</organism>
<comment type="caution">
    <text evidence="3">The sequence shown here is derived from an EMBL/GenBank/DDBJ whole genome shotgun (WGS) entry which is preliminary data.</text>
</comment>
<reference evidence="3 4" key="2">
    <citation type="submission" date="2020-03" db="EMBL/GenBank/DDBJ databases">
        <authorList>
            <person name="Ichikawa N."/>
            <person name="Kimura A."/>
            <person name="Kitahashi Y."/>
            <person name="Uohara A."/>
        </authorList>
    </citation>
    <scope>NUCLEOTIDE SEQUENCE [LARGE SCALE GENOMIC DNA]</scope>
    <source>
        <strain evidence="3 4">NBRC 108639</strain>
    </source>
</reference>
<evidence type="ECO:0000256" key="2">
    <source>
        <dbReference type="SAM" id="Phobius"/>
    </source>
</evidence>
<gene>
    <name evidence="3" type="ORF">Phou_055170</name>
</gene>
<keyword evidence="2" id="KW-1133">Transmembrane helix</keyword>
<keyword evidence="4" id="KW-1185">Reference proteome</keyword>
<accession>A0A6V8KHZ7</accession>
<feature type="region of interest" description="Disordered" evidence="1">
    <location>
        <begin position="1"/>
        <end position="20"/>
    </location>
</feature>
<proteinExistence type="predicted"/>
<evidence type="ECO:0000313" key="4">
    <source>
        <dbReference type="Proteomes" id="UP000482800"/>
    </source>
</evidence>
<dbReference type="EMBL" id="BLPF01000002">
    <property type="protein sequence ID" value="GFJ81337.1"/>
    <property type="molecule type" value="Genomic_DNA"/>
</dbReference>